<evidence type="ECO:0000256" key="12">
    <source>
        <dbReference type="RuleBase" id="RU004478"/>
    </source>
</evidence>
<evidence type="ECO:0000256" key="10">
    <source>
        <dbReference type="HAMAP-Rule" id="MF_01151"/>
    </source>
</evidence>
<evidence type="ECO:0000313" key="14">
    <source>
        <dbReference type="EMBL" id="HIU35089.1"/>
    </source>
</evidence>
<evidence type="ECO:0000256" key="6">
    <source>
        <dbReference type="ARBA" id="ARBA00023186"/>
    </source>
</evidence>
<dbReference type="SUPFAM" id="SSF51064">
    <property type="entry name" value="Head domain of nucleotide exchange factor GrpE"/>
    <property type="match status" value="1"/>
</dbReference>
<dbReference type="Gene3D" id="3.90.20.20">
    <property type="match status" value="1"/>
</dbReference>
<comment type="similarity">
    <text evidence="2 10 12">Belongs to the GrpE family.</text>
</comment>
<dbReference type="GO" id="GO:0042803">
    <property type="term" value="F:protein homodimerization activity"/>
    <property type="evidence" value="ECO:0007669"/>
    <property type="project" value="InterPro"/>
</dbReference>
<dbReference type="Gene3D" id="2.30.22.10">
    <property type="entry name" value="Head domain of nucleotide exchange factor GrpE"/>
    <property type="match status" value="1"/>
</dbReference>
<evidence type="ECO:0000256" key="5">
    <source>
        <dbReference type="ARBA" id="ARBA00023016"/>
    </source>
</evidence>
<evidence type="ECO:0000256" key="1">
    <source>
        <dbReference type="ARBA" id="ARBA00004496"/>
    </source>
</evidence>
<dbReference type="GO" id="GO:0051082">
    <property type="term" value="F:unfolded protein binding"/>
    <property type="evidence" value="ECO:0007669"/>
    <property type="project" value="TreeGrafter"/>
</dbReference>
<evidence type="ECO:0000256" key="2">
    <source>
        <dbReference type="ARBA" id="ARBA00009054"/>
    </source>
</evidence>
<comment type="subunit">
    <text evidence="3 10">Homodimer.</text>
</comment>
<keyword evidence="4 10" id="KW-0963">Cytoplasm</keyword>
<evidence type="ECO:0000256" key="13">
    <source>
        <dbReference type="SAM" id="MobiDB-lite"/>
    </source>
</evidence>
<dbReference type="AlphaFoldDB" id="A0A9D1IFJ3"/>
<feature type="compositionally biased region" description="Low complexity" evidence="13">
    <location>
        <begin position="14"/>
        <end position="36"/>
    </location>
</feature>
<dbReference type="PANTHER" id="PTHR21237:SF23">
    <property type="entry name" value="GRPE PROTEIN HOMOLOG, MITOCHONDRIAL"/>
    <property type="match status" value="1"/>
</dbReference>
<organism evidence="14 15">
    <name type="scientific">Candidatus Fimenecus excrementigallinarum</name>
    <dbReference type="NCBI Taxonomy" id="2840816"/>
    <lineage>
        <taxon>Bacteria</taxon>
        <taxon>Bacillati</taxon>
        <taxon>Bacillota</taxon>
        <taxon>Clostridia</taxon>
        <taxon>Candidatus Fimenecus</taxon>
    </lineage>
</organism>
<dbReference type="Proteomes" id="UP000824071">
    <property type="component" value="Unassembled WGS sequence"/>
</dbReference>
<evidence type="ECO:0000256" key="7">
    <source>
        <dbReference type="ARBA" id="ARBA00053401"/>
    </source>
</evidence>
<dbReference type="GO" id="GO:0051087">
    <property type="term" value="F:protein-folding chaperone binding"/>
    <property type="evidence" value="ECO:0007669"/>
    <property type="project" value="InterPro"/>
</dbReference>
<protein>
    <recommendedName>
        <fullName evidence="8 10">Protein GrpE</fullName>
    </recommendedName>
    <alternativeName>
        <fullName evidence="9 10">HSP-70 cofactor</fullName>
    </alternativeName>
</protein>
<sequence length="192" mass="20719">MAKKKTPPADETAKTQAAPEAEAPEAEVPQAEAPETGAQEAPDPEAAEKLAALEKQTADLNDRLLRTLAEYDNYRKRSVREKEQAYADSKAAVLTELLPVLDNFERAAAAAGEYADYRKGVEMIFSQLQAAFAKLGVESFGAAGDAFDPNVHNAVMHTEDADAPENSVAQVFSKGYRLGDRVLRPATVQVVN</sequence>
<dbReference type="PROSITE" id="PS01071">
    <property type="entry name" value="GRPE"/>
    <property type="match status" value="1"/>
</dbReference>
<dbReference type="HAMAP" id="MF_01151">
    <property type="entry name" value="GrpE"/>
    <property type="match status" value="1"/>
</dbReference>
<dbReference type="Pfam" id="PF01025">
    <property type="entry name" value="GrpE"/>
    <property type="match status" value="1"/>
</dbReference>
<feature type="region of interest" description="Disordered" evidence="13">
    <location>
        <begin position="1"/>
        <end position="46"/>
    </location>
</feature>
<evidence type="ECO:0000256" key="3">
    <source>
        <dbReference type="ARBA" id="ARBA00011738"/>
    </source>
</evidence>
<evidence type="ECO:0000256" key="8">
    <source>
        <dbReference type="ARBA" id="ARBA00072274"/>
    </source>
</evidence>
<keyword evidence="6 10" id="KW-0143">Chaperone</keyword>
<dbReference type="GO" id="GO:0006457">
    <property type="term" value="P:protein folding"/>
    <property type="evidence" value="ECO:0007669"/>
    <property type="project" value="InterPro"/>
</dbReference>
<reference evidence="14" key="2">
    <citation type="journal article" date="2021" name="PeerJ">
        <title>Extensive microbial diversity within the chicken gut microbiome revealed by metagenomics and culture.</title>
        <authorList>
            <person name="Gilroy R."/>
            <person name="Ravi A."/>
            <person name="Getino M."/>
            <person name="Pursley I."/>
            <person name="Horton D.L."/>
            <person name="Alikhan N.F."/>
            <person name="Baker D."/>
            <person name="Gharbi K."/>
            <person name="Hall N."/>
            <person name="Watson M."/>
            <person name="Adriaenssens E.M."/>
            <person name="Foster-Nyarko E."/>
            <person name="Jarju S."/>
            <person name="Secka A."/>
            <person name="Antonio M."/>
            <person name="Oren A."/>
            <person name="Chaudhuri R.R."/>
            <person name="La Ragione R."/>
            <person name="Hildebrand F."/>
            <person name="Pallen M.J."/>
        </authorList>
    </citation>
    <scope>NUCLEOTIDE SEQUENCE</scope>
    <source>
        <strain evidence="14">ChiGjej1B1-19959</strain>
    </source>
</reference>
<dbReference type="EMBL" id="DVMW01000005">
    <property type="protein sequence ID" value="HIU35089.1"/>
    <property type="molecule type" value="Genomic_DNA"/>
</dbReference>
<evidence type="ECO:0000256" key="11">
    <source>
        <dbReference type="RuleBase" id="RU000639"/>
    </source>
</evidence>
<dbReference type="GO" id="GO:0000774">
    <property type="term" value="F:adenyl-nucleotide exchange factor activity"/>
    <property type="evidence" value="ECO:0007669"/>
    <property type="project" value="InterPro"/>
</dbReference>
<dbReference type="GO" id="GO:0005737">
    <property type="term" value="C:cytoplasm"/>
    <property type="evidence" value="ECO:0007669"/>
    <property type="project" value="UniProtKB-SubCell"/>
</dbReference>
<accession>A0A9D1IFJ3</accession>
<dbReference type="CDD" id="cd00446">
    <property type="entry name" value="GrpE"/>
    <property type="match status" value="1"/>
</dbReference>
<dbReference type="NCBIfam" id="NF010738">
    <property type="entry name" value="PRK14140.1"/>
    <property type="match status" value="1"/>
</dbReference>
<dbReference type="InterPro" id="IPR000740">
    <property type="entry name" value="GrpE"/>
</dbReference>
<dbReference type="InterPro" id="IPR009012">
    <property type="entry name" value="GrpE_head"/>
</dbReference>
<reference evidence="14" key="1">
    <citation type="submission" date="2020-10" db="EMBL/GenBank/DDBJ databases">
        <authorList>
            <person name="Gilroy R."/>
        </authorList>
    </citation>
    <scope>NUCLEOTIDE SEQUENCE</scope>
    <source>
        <strain evidence="14">ChiGjej1B1-19959</strain>
    </source>
</reference>
<dbReference type="SUPFAM" id="SSF58014">
    <property type="entry name" value="Coiled-coil domain of nucleotide exchange factor GrpE"/>
    <property type="match status" value="1"/>
</dbReference>
<evidence type="ECO:0000313" key="15">
    <source>
        <dbReference type="Proteomes" id="UP000824071"/>
    </source>
</evidence>
<evidence type="ECO:0000256" key="9">
    <source>
        <dbReference type="ARBA" id="ARBA00076414"/>
    </source>
</evidence>
<comment type="caution">
    <text evidence="14">The sequence shown here is derived from an EMBL/GenBank/DDBJ whole genome shotgun (WGS) entry which is preliminary data.</text>
</comment>
<evidence type="ECO:0000256" key="4">
    <source>
        <dbReference type="ARBA" id="ARBA00022490"/>
    </source>
</evidence>
<name>A0A9D1IFJ3_9FIRM</name>
<dbReference type="PANTHER" id="PTHR21237">
    <property type="entry name" value="GRPE PROTEIN"/>
    <property type="match status" value="1"/>
</dbReference>
<comment type="subcellular location">
    <subcellularLocation>
        <location evidence="1 10">Cytoplasm</location>
    </subcellularLocation>
</comment>
<dbReference type="PRINTS" id="PR00773">
    <property type="entry name" value="GRPEPROTEIN"/>
</dbReference>
<dbReference type="FunFam" id="2.30.22.10:FF:000001">
    <property type="entry name" value="Protein GrpE"/>
    <property type="match status" value="1"/>
</dbReference>
<gene>
    <name evidence="10 14" type="primary">grpE</name>
    <name evidence="14" type="ORF">IAC53_00570</name>
</gene>
<comment type="function">
    <text evidence="7 10 11">Participates actively in the response to hyperosmotic and heat shock by preventing the aggregation of stress-denatured proteins, in association with DnaK and GrpE. It is the nucleotide exchange factor for DnaK and may function as a thermosensor. Unfolded proteins bind initially to DnaJ; upon interaction with the DnaJ-bound protein, DnaK hydrolyzes its bound ATP, resulting in the formation of a stable complex. GrpE releases ADP from DnaK; ATP binding to DnaK triggers the release of the substrate protein, thus completing the reaction cycle. Several rounds of ATP-dependent interactions between DnaJ, DnaK and GrpE are required for fully efficient folding.</text>
</comment>
<dbReference type="InterPro" id="IPR013805">
    <property type="entry name" value="GrpE_CC"/>
</dbReference>
<proteinExistence type="inferred from homology"/>
<keyword evidence="5 10" id="KW-0346">Stress response</keyword>